<evidence type="ECO:0000256" key="5">
    <source>
        <dbReference type="ARBA" id="ARBA00023136"/>
    </source>
</evidence>
<evidence type="ECO:0000256" key="4">
    <source>
        <dbReference type="ARBA" id="ARBA00022737"/>
    </source>
</evidence>
<comment type="similarity">
    <text evidence="2 7">Belongs to the mitochondrial carrier (TC 2.A.29) family.</text>
</comment>
<dbReference type="EMBL" id="KB301696">
    <property type="protein sequence ID" value="ELU05237.1"/>
    <property type="molecule type" value="Genomic_DNA"/>
</dbReference>
<feature type="non-terminal residue" evidence="8">
    <location>
        <position position="73"/>
    </location>
</feature>
<keyword evidence="5 6" id="KW-0472">Membrane</keyword>
<evidence type="ECO:0000256" key="3">
    <source>
        <dbReference type="ARBA" id="ARBA00022692"/>
    </source>
</evidence>
<dbReference type="GO" id="GO:0016020">
    <property type="term" value="C:membrane"/>
    <property type="evidence" value="ECO:0007669"/>
    <property type="project" value="UniProtKB-SubCell"/>
</dbReference>
<accession>R7UMT1</accession>
<keyword evidence="7" id="KW-0813">Transport</keyword>
<dbReference type="STRING" id="283909.R7UMT1"/>
<dbReference type="AlphaFoldDB" id="R7UMT1"/>
<dbReference type="Proteomes" id="UP000014760">
    <property type="component" value="Unassembled WGS sequence"/>
</dbReference>
<dbReference type="Gene3D" id="1.50.40.10">
    <property type="entry name" value="Mitochondrial carrier domain"/>
    <property type="match status" value="1"/>
</dbReference>
<reference evidence="10" key="1">
    <citation type="submission" date="2012-12" db="EMBL/GenBank/DDBJ databases">
        <authorList>
            <person name="Hellsten U."/>
            <person name="Grimwood J."/>
            <person name="Chapman J.A."/>
            <person name="Shapiro H."/>
            <person name="Aerts A."/>
            <person name="Otillar R.P."/>
            <person name="Terry A.Y."/>
            <person name="Boore J.L."/>
            <person name="Simakov O."/>
            <person name="Marletaz F."/>
            <person name="Cho S.-J."/>
            <person name="Edsinger-Gonzales E."/>
            <person name="Havlak P."/>
            <person name="Kuo D.-H."/>
            <person name="Larsson T."/>
            <person name="Lv J."/>
            <person name="Arendt D."/>
            <person name="Savage R."/>
            <person name="Osoegawa K."/>
            <person name="de Jong P."/>
            <person name="Lindberg D.R."/>
            <person name="Seaver E.C."/>
            <person name="Weisblat D.A."/>
            <person name="Putnam N.H."/>
            <person name="Grigoriev I.V."/>
            <person name="Rokhsar D.S."/>
        </authorList>
    </citation>
    <scope>NUCLEOTIDE SEQUENCE</scope>
    <source>
        <strain evidence="10">I ESC-2004</strain>
    </source>
</reference>
<dbReference type="SUPFAM" id="SSF103506">
    <property type="entry name" value="Mitochondrial carrier"/>
    <property type="match status" value="1"/>
</dbReference>
<keyword evidence="4" id="KW-0677">Repeat</keyword>
<dbReference type="EMBL" id="AMQN01044340">
    <property type="status" value="NOT_ANNOTATED_CDS"/>
    <property type="molecule type" value="Genomic_DNA"/>
</dbReference>
<evidence type="ECO:0000256" key="2">
    <source>
        <dbReference type="ARBA" id="ARBA00006375"/>
    </source>
</evidence>
<dbReference type="InterPro" id="IPR018108">
    <property type="entry name" value="MCP_transmembrane"/>
</dbReference>
<evidence type="ECO:0000256" key="7">
    <source>
        <dbReference type="RuleBase" id="RU000488"/>
    </source>
</evidence>
<evidence type="ECO:0000256" key="6">
    <source>
        <dbReference type="PROSITE-ProRule" id="PRU00282"/>
    </source>
</evidence>
<feature type="repeat" description="Solcar" evidence="6">
    <location>
        <begin position="1"/>
        <end position="73"/>
    </location>
</feature>
<reference evidence="9" key="3">
    <citation type="submission" date="2015-06" db="UniProtKB">
        <authorList>
            <consortium name="EnsemblMetazoa"/>
        </authorList>
    </citation>
    <scope>IDENTIFICATION</scope>
</reference>
<evidence type="ECO:0000313" key="10">
    <source>
        <dbReference type="Proteomes" id="UP000014760"/>
    </source>
</evidence>
<dbReference type="HOGENOM" id="CLU_2711939_0_0_1"/>
<feature type="non-terminal residue" evidence="8">
    <location>
        <position position="1"/>
    </location>
</feature>
<dbReference type="PROSITE" id="PS50920">
    <property type="entry name" value="SOLCAR"/>
    <property type="match status" value="1"/>
</dbReference>
<gene>
    <name evidence="8" type="ORF">CAPTEDRAFT_81774</name>
</gene>
<organism evidence="8">
    <name type="scientific">Capitella teleta</name>
    <name type="common">Polychaete worm</name>
    <dbReference type="NCBI Taxonomy" id="283909"/>
    <lineage>
        <taxon>Eukaryota</taxon>
        <taxon>Metazoa</taxon>
        <taxon>Spiralia</taxon>
        <taxon>Lophotrochozoa</taxon>
        <taxon>Annelida</taxon>
        <taxon>Polychaeta</taxon>
        <taxon>Sedentaria</taxon>
        <taxon>Scolecida</taxon>
        <taxon>Capitellidae</taxon>
        <taxon>Capitella</taxon>
    </lineage>
</organism>
<dbReference type="Pfam" id="PF00153">
    <property type="entry name" value="Mito_carr"/>
    <property type="match status" value="1"/>
</dbReference>
<keyword evidence="3 6" id="KW-0812">Transmembrane</keyword>
<dbReference type="OMA" id="MAKICVY"/>
<protein>
    <submittedName>
        <fullName evidence="8 9">Uncharacterized protein</fullName>
    </submittedName>
</protein>
<evidence type="ECO:0000313" key="8">
    <source>
        <dbReference type="EMBL" id="ELU05237.1"/>
    </source>
</evidence>
<comment type="subcellular location">
    <subcellularLocation>
        <location evidence="1">Membrane</location>
        <topology evidence="1">Multi-pass membrane protein</topology>
    </subcellularLocation>
</comment>
<dbReference type="EnsemblMetazoa" id="CapteT81774">
    <property type="protein sequence ID" value="CapteP81774"/>
    <property type="gene ID" value="CapteG81774"/>
</dbReference>
<proteinExistence type="inferred from homology"/>
<reference evidence="8 10" key="2">
    <citation type="journal article" date="2013" name="Nature">
        <title>Insights into bilaterian evolution from three spiralian genomes.</title>
        <authorList>
            <person name="Simakov O."/>
            <person name="Marletaz F."/>
            <person name="Cho S.J."/>
            <person name="Edsinger-Gonzales E."/>
            <person name="Havlak P."/>
            <person name="Hellsten U."/>
            <person name="Kuo D.H."/>
            <person name="Larsson T."/>
            <person name="Lv J."/>
            <person name="Arendt D."/>
            <person name="Savage R."/>
            <person name="Osoegawa K."/>
            <person name="de Jong P."/>
            <person name="Grimwood J."/>
            <person name="Chapman J.A."/>
            <person name="Shapiro H."/>
            <person name="Aerts A."/>
            <person name="Otillar R.P."/>
            <person name="Terry A.Y."/>
            <person name="Boore J.L."/>
            <person name="Grigoriev I.V."/>
            <person name="Lindberg D.R."/>
            <person name="Seaver E.C."/>
            <person name="Weisblat D.A."/>
            <person name="Putnam N.H."/>
            <person name="Rokhsar D.S."/>
        </authorList>
    </citation>
    <scope>NUCLEOTIDE SEQUENCE</scope>
    <source>
        <strain evidence="8 10">I ESC-2004</strain>
    </source>
</reference>
<dbReference type="OrthoDB" id="18574at2759"/>
<keyword evidence="10" id="KW-1185">Reference proteome</keyword>
<dbReference type="PANTHER" id="PTHR24089">
    <property type="entry name" value="SOLUTE CARRIER FAMILY 25"/>
    <property type="match status" value="1"/>
</dbReference>
<sequence length="73" mass="8275">YPLDVVKKRLQVQGFQKGRAGFGRMPMYKGTIHCFRVIIFEEGLPGLYKGLSPSVLKAMVSVGCHFLFYEQCC</sequence>
<dbReference type="InterPro" id="IPR023395">
    <property type="entry name" value="MCP_dom_sf"/>
</dbReference>
<name>R7UMT1_CAPTE</name>
<evidence type="ECO:0000256" key="1">
    <source>
        <dbReference type="ARBA" id="ARBA00004141"/>
    </source>
</evidence>
<evidence type="ECO:0000313" key="9">
    <source>
        <dbReference type="EnsemblMetazoa" id="CapteP81774"/>
    </source>
</evidence>